<dbReference type="EMBL" id="LFXJ01000010">
    <property type="protein sequence ID" value="KMY29167.1"/>
    <property type="molecule type" value="Genomic_DNA"/>
</dbReference>
<dbReference type="GeneID" id="96600264"/>
<dbReference type="AlphaFoldDB" id="A0A0K9F4R7"/>
<dbReference type="OrthoDB" id="2839093at2"/>
<proteinExistence type="predicted"/>
<dbReference type="RefSeq" id="WP_049668073.1">
    <property type="nucleotide sequence ID" value="NZ_JBIVOC010000019.1"/>
</dbReference>
<accession>A0A0K9F4R7</accession>
<name>A0A0K9F4R7_9BACI</name>
<protein>
    <recommendedName>
        <fullName evidence="4">DUF3225 domain-containing protein</fullName>
    </recommendedName>
</protein>
<dbReference type="Gene3D" id="3.10.450.50">
    <property type="match status" value="1"/>
</dbReference>
<sequence>MLKKSFLAVFTLLMLTTLMLTACGNKKDDMSAEERQKIIDDGTVGFEMNGGKITKAENIPAEEEKAILAAFNEYNAAFNSKEIERYMQTLSKNPKGFNYEEEKKYTTEVFKQSDVKRNAKDTTIIKYSENEAQVYSNVTLHLVQTTTNVKHESAGQQVTVFVKEDGHWKVTSVFYTGDDTKSSTGK</sequence>
<dbReference type="PROSITE" id="PS51257">
    <property type="entry name" value="PROKAR_LIPOPROTEIN"/>
    <property type="match status" value="1"/>
</dbReference>
<feature type="chain" id="PRO_5039627189" description="DUF3225 domain-containing protein" evidence="1">
    <location>
        <begin position="23"/>
        <end position="186"/>
    </location>
</feature>
<dbReference type="SUPFAM" id="SSF54427">
    <property type="entry name" value="NTF2-like"/>
    <property type="match status" value="1"/>
</dbReference>
<dbReference type="PATRIC" id="fig|582475.4.peg.2825"/>
<evidence type="ECO:0008006" key="4">
    <source>
        <dbReference type="Google" id="ProtNLM"/>
    </source>
</evidence>
<gene>
    <name evidence="2" type="ORF">ACZ11_18800</name>
</gene>
<comment type="caution">
    <text evidence="2">The sequence shown here is derived from an EMBL/GenBank/DDBJ whole genome shotgun (WGS) entry which is preliminary data.</text>
</comment>
<dbReference type="Proteomes" id="UP000037326">
    <property type="component" value="Unassembled WGS sequence"/>
</dbReference>
<reference evidence="3" key="1">
    <citation type="submission" date="2015-07" db="EMBL/GenBank/DDBJ databases">
        <authorList>
            <consortium name="Consortium for Microbial Forensics and Genomics (microFORGE)"/>
            <person name="Knight B.M."/>
            <person name="Roberts D.P."/>
            <person name="Lin D."/>
            <person name="Hari K."/>
            <person name="Fletcher J."/>
            <person name="Melcher U."/>
            <person name="Blagden T."/>
            <person name="Winegar R.A."/>
        </authorList>
    </citation>
    <scope>NUCLEOTIDE SEQUENCE [LARGE SCALE GENOMIC DNA]</scope>
    <source>
        <strain evidence="3">DSM 23493</strain>
    </source>
</reference>
<dbReference type="InterPro" id="IPR032710">
    <property type="entry name" value="NTF2-like_dom_sf"/>
</dbReference>
<organism evidence="2 3">
    <name type="scientific">Lysinibacillus xylanilyticus</name>
    <dbReference type="NCBI Taxonomy" id="582475"/>
    <lineage>
        <taxon>Bacteria</taxon>
        <taxon>Bacillati</taxon>
        <taxon>Bacillota</taxon>
        <taxon>Bacilli</taxon>
        <taxon>Bacillales</taxon>
        <taxon>Bacillaceae</taxon>
        <taxon>Lysinibacillus</taxon>
    </lineage>
</organism>
<feature type="signal peptide" evidence="1">
    <location>
        <begin position="1"/>
        <end position="22"/>
    </location>
</feature>
<evidence type="ECO:0000256" key="1">
    <source>
        <dbReference type="SAM" id="SignalP"/>
    </source>
</evidence>
<evidence type="ECO:0000313" key="3">
    <source>
        <dbReference type="Proteomes" id="UP000037326"/>
    </source>
</evidence>
<keyword evidence="1" id="KW-0732">Signal</keyword>
<evidence type="ECO:0000313" key="2">
    <source>
        <dbReference type="EMBL" id="KMY29167.1"/>
    </source>
</evidence>